<feature type="transmembrane region" description="Helical" evidence="9">
    <location>
        <begin position="264"/>
        <end position="284"/>
    </location>
</feature>
<feature type="transmembrane region" description="Helical" evidence="9">
    <location>
        <begin position="79"/>
        <end position="104"/>
    </location>
</feature>
<dbReference type="PROSITE" id="PS50262">
    <property type="entry name" value="G_PROTEIN_RECEP_F1_2"/>
    <property type="match status" value="1"/>
</dbReference>
<dbReference type="Proteomes" id="UP000663828">
    <property type="component" value="Unassembled WGS sequence"/>
</dbReference>
<keyword evidence="13" id="KW-1185">Reference proteome</keyword>
<keyword evidence="8" id="KW-0807">Transducer</keyword>
<keyword evidence="4 9" id="KW-1133">Transmembrane helix</keyword>
<evidence type="ECO:0000256" key="1">
    <source>
        <dbReference type="ARBA" id="ARBA00004651"/>
    </source>
</evidence>
<comment type="subcellular location">
    <subcellularLocation>
        <location evidence="1">Cell membrane</location>
        <topology evidence="1">Multi-pass membrane protein</topology>
    </subcellularLocation>
</comment>
<comment type="caution">
    <text evidence="12">The sequence shown here is derived from an EMBL/GenBank/DDBJ whole genome shotgun (WGS) entry which is preliminary data.</text>
</comment>
<keyword evidence="5" id="KW-0297">G-protein coupled receptor</keyword>
<keyword evidence="6 9" id="KW-0472">Membrane</keyword>
<evidence type="ECO:0000256" key="2">
    <source>
        <dbReference type="ARBA" id="ARBA00022475"/>
    </source>
</evidence>
<dbReference type="AlphaFoldDB" id="A0A815PGU9"/>
<name>A0A815PGU9_ADIRI</name>
<keyword evidence="3 9" id="KW-0812">Transmembrane</keyword>
<evidence type="ECO:0000256" key="3">
    <source>
        <dbReference type="ARBA" id="ARBA00022692"/>
    </source>
</evidence>
<proteinExistence type="predicted"/>
<protein>
    <recommendedName>
        <fullName evidence="10">G-protein coupled receptors family 1 profile domain-containing protein</fullName>
    </recommendedName>
</protein>
<feature type="transmembrane region" description="Helical" evidence="9">
    <location>
        <begin position="185"/>
        <end position="204"/>
    </location>
</feature>
<feature type="transmembrane region" description="Helical" evidence="9">
    <location>
        <begin position="47"/>
        <end position="67"/>
    </location>
</feature>
<feature type="domain" description="G-protein coupled receptors family 1 profile" evidence="10">
    <location>
        <begin position="25"/>
        <end position="277"/>
    </location>
</feature>
<keyword evidence="2" id="KW-1003">Cell membrane</keyword>
<dbReference type="OrthoDB" id="10046873at2759"/>
<evidence type="ECO:0000259" key="10">
    <source>
        <dbReference type="PROSITE" id="PS50262"/>
    </source>
</evidence>
<evidence type="ECO:0000256" key="7">
    <source>
        <dbReference type="ARBA" id="ARBA00023170"/>
    </source>
</evidence>
<organism evidence="12 13">
    <name type="scientific">Adineta ricciae</name>
    <name type="common">Rotifer</name>
    <dbReference type="NCBI Taxonomy" id="249248"/>
    <lineage>
        <taxon>Eukaryota</taxon>
        <taxon>Metazoa</taxon>
        <taxon>Spiralia</taxon>
        <taxon>Gnathifera</taxon>
        <taxon>Rotifera</taxon>
        <taxon>Eurotatoria</taxon>
        <taxon>Bdelloidea</taxon>
        <taxon>Adinetida</taxon>
        <taxon>Adinetidae</taxon>
        <taxon>Adineta</taxon>
    </lineage>
</organism>
<gene>
    <name evidence="11" type="ORF">EDS130_LOCUS10384</name>
    <name evidence="12" type="ORF">XAT740_LOCUS36770</name>
</gene>
<evidence type="ECO:0000256" key="9">
    <source>
        <dbReference type="SAM" id="Phobius"/>
    </source>
</evidence>
<dbReference type="EMBL" id="CAJNOR010003804">
    <property type="protein sequence ID" value="CAF1449145.1"/>
    <property type="molecule type" value="Genomic_DNA"/>
</dbReference>
<evidence type="ECO:0000313" key="12">
    <source>
        <dbReference type="EMBL" id="CAF1449145.1"/>
    </source>
</evidence>
<evidence type="ECO:0000313" key="11">
    <source>
        <dbReference type="EMBL" id="CAF0913272.1"/>
    </source>
</evidence>
<dbReference type="Proteomes" id="UP000663852">
    <property type="component" value="Unassembled WGS sequence"/>
</dbReference>
<accession>A0A815PGU9</accession>
<evidence type="ECO:0000313" key="13">
    <source>
        <dbReference type="Proteomes" id="UP000663828"/>
    </source>
</evidence>
<sequence length="311" mass="37716">MDALSLLPYFKFWTYIFFLIPSSLCSFLVLYYLLFNKHQRHALHNHMIILLLCICLICQLTIYPWMLFFYTHHGYWQRSWIFCSIWTFIDWGLFIMQAVLFAWTSIERHILIFHDRWLTTRSNRFLIHYLPPICLTLYCFIWYGFTYLFPLCGNSVVNYYTTACMNSCLYDSNIFSLWETIVNQLLMNLIIILFSLALILRILWQHHRVRRRVQWRKHRKMTVQLLSISFLYLIFSFPNSVLILLMLCGFALTVHIEIKKYAEFCSYLVILFFPFVCILPLSNLRKKIIKFFTLTQHRHAARIHPTTQHRQ</sequence>
<dbReference type="Pfam" id="PF00001">
    <property type="entry name" value="7tm_1"/>
    <property type="match status" value="1"/>
</dbReference>
<dbReference type="PANTHER" id="PTHR24228:SF59">
    <property type="entry name" value="NEUROPEPTIDE RECEPTOR 15"/>
    <property type="match status" value="1"/>
</dbReference>
<dbReference type="InterPro" id="IPR000276">
    <property type="entry name" value="GPCR_Rhodpsn"/>
</dbReference>
<feature type="transmembrane region" description="Helical" evidence="9">
    <location>
        <begin position="12"/>
        <end position="35"/>
    </location>
</feature>
<dbReference type="GO" id="GO:0005886">
    <property type="term" value="C:plasma membrane"/>
    <property type="evidence" value="ECO:0007669"/>
    <property type="project" value="UniProtKB-SubCell"/>
</dbReference>
<keyword evidence="7" id="KW-0675">Receptor</keyword>
<evidence type="ECO:0000256" key="6">
    <source>
        <dbReference type="ARBA" id="ARBA00023136"/>
    </source>
</evidence>
<feature type="transmembrane region" description="Helical" evidence="9">
    <location>
        <begin position="225"/>
        <end position="252"/>
    </location>
</feature>
<evidence type="ECO:0000256" key="5">
    <source>
        <dbReference type="ARBA" id="ARBA00023040"/>
    </source>
</evidence>
<dbReference type="SUPFAM" id="SSF81321">
    <property type="entry name" value="Family A G protein-coupled receptor-like"/>
    <property type="match status" value="1"/>
</dbReference>
<reference evidence="12" key="1">
    <citation type="submission" date="2021-02" db="EMBL/GenBank/DDBJ databases">
        <authorList>
            <person name="Nowell W R."/>
        </authorList>
    </citation>
    <scope>NUCLEOTIDE SEQUENCE</scope>
</reference>
<evidence type="ECO:0000256" key="8">
    <source>
        <dbReference type="ARBA" id="ARBA00023224"/>
    </source>
</evidence>
<feature type="transmembrane region" description="Helical" evidence="9">
    <location>
        <begin position="125"/>
        <end position="145"/>
    </location>
</feature>
<dbReference type="EMBL" id="CAJNOJ010000036">
    <property type="protein sequence ID" value="CAF0913272.1"/>
    <property type="molecule type" value="Genomic_DNA"/>
</dbReference>
<dbReference type="GO" id="GO:0004930">
    <property type="term" value="F:G protein-coupled receptor activity"/>
    <property type="evidence" value="ECO:0007669"/>
    <property type="project" value="UniProtKB-KW"/>
</dbReference>
<dbReference type="CDD" id="cd00637">
    <property type="entry name" value="7tm_classA_rhodopsin-like"/>
    <property type="match status" value="1"/>
</dbReference>
<dbReference type="Gene3D" id="1.20.1070.10">
    <property type="entry name" value="Rhodopsin 7-helix transmembrane proteins"/>
    <property type="match status" value="1"/>
</dbReference>
<dbReference type="InterPro" id="IPR017452">
    <property type="entry name" value="GPCR_Rhodpsn_7TM"/>
</dbReference>
<evidence type="ECO:0000256" key="4">
    <source>
        <dbReference type="ARBA" id="ARBA00022989"/>
    </source>
</evidence>
<dbReference type="PANTHER" id="PTHR24228">
    <property type="entry name" value="B2 BRADYKININ RECEPTOR/ANGIOTENSIN II RECEPTOR"/>
    <property type="match status" value="1"/>
</dbReference>